<keyword evidence="3" id="KW-1185">Reference proteome</keyword>
<organism evidence="2 3">
    <name type="scientific">Sagittula salina</name>
    <dbReference type="NCBI Taxonomy" id="2820268"/>
    <lineage>
        <taxon>Bacteria</taxon>
        <taxon>Pseudomonadati</taxon>
        <taxon>Pseudomonadota</taxon>
        <taxon>Alphaproteobacteria</taxon>
        <taxon>Rhodobacterales</taxon>
        <taxon>Roseobacteraceae</taxon>
        <taxon>Sagittula</taxon>
    </lineage>
</organism>
<accession>A0A940S5K0</accession>
<dbReference type="Proteomes" id="UP000675940">
    <property type="component" value="Unassembled WGS sequence"/>
</dbReference>
<evidence type="ECO:0000313" key="2">
    <source>
        <dbReference type="EMBL" id="MBP0485209.1"/>
    </source>
</evidence>
<gene>
    <name evidence="2" type="ORF">J5474_22400</name>
</gene>
<evidence type="ECO:0000313" key="3">
    <source>
        <dbReference type="Proteomes" id="UP000675940"/>
    </source>
</evidence>
<protein>
    <submittedName>
        <fullName evidence="2">Uncharacterized protein</fullName>
    </submittedName>
</protein>
<feature type="signal peptide" evidence="1">
    <location>
        <begin position="1"/>
        <end position="26"/>
    </location>
</feature>
<comment type="caution">
    <text evidence="2">The sequence shown here is derived from an EMBL/GenBank/DDBJ whole genome shotgun (WGS) entry which is preliminary data.</text>
</comment>
<sequence>MHRILNCRVKALSLFLSAFAVTPAIAEDDAWVVSAEQASCILEHSTAYTASGSPVIIIHVASCPNPDPFAGATGSKSNYGGVGKIRSTGNKTRLDDVITFTAEQFKCLTADGVRVEDGIAYIPKSSACGR</sequence>
<dbReference type="EMBL" id="JAGISH010000032">
    <property type="protein sequence ID" value="MBP0485209.1"/>
    <property type="molecule type" value="Genomic_DNA"/>
</dbReference>
<keyword evidence="1" id="KW-0732">Signal</keyword>
<proteinExistence type="predicted"/>
<name>A0A940S5K0_9RHOB</name>
<dbReference type="RefSeq" id="WP_209364217.1">
    <property type="nucleotide sequence ID" value="NZ_JAGISH010000032.1"/>
</dbReference>
<evidence type="ECO:0000256" key="1">
    <source>
        <dbReference type="SAM" id="SignalP"/>
    </source>
</evidence>
<reference evidence="2" key="1">
    <citation type="submission" date="2021-03" db="EMBL/GenBank/DDBJ databases">
        <title>Sagittula salina sp. nov. strain M10.9X isolated from the marine waste.</title>
        <authorList>
            <person name="Satari L."/>
            <person name="Molina-Menor E."/>
            <person name="Vidal-Verdu A."/>
            <person name="Pascual J."/>
            <person name="Pereto J."/>
            <person name="Porcar M."/>
        </authorList>
    </citation>
    <scope>NUCLEOTIDE SEQUENCE</scope>
    <source>
        <strain evidence="2">M10.9X</strain>
    </source>
</reference>
<feature type="chain" id="PRO_5037000706" evidence="1">
    <location>
        <begin position="27"/>
        <end position="130"/>
    </location>
</feature>
<dbReference type="AlphaFoldDB" id="A0A940S5K0"/>